<protein>
    <submittedName>
        <fullName evidence="5">Uncharacterized protein</fullName>
    </submittedName>
</protein>
<proteinExistence type="predicted"/>
<sequence>MPSARRSGRLSGVRKTYTIDPLAGEESDSNSTEETSKAPRNKGKQPVRGNENDESDEEFQGNELEAEEDDEEVDDDFDGEDALAENDEGEDEMDEPVFSPAPPAAAGARAADGEEKKGRRRRGRQKQTKLDQPRAAKNRQSDGTIALTGDETHSRGTWNPLEHVGKSIHLQVTFGLDERDLLAILYTRERWARGTDSTFPTRVSLDEAGTLQDYKYGSTFGVEPENIQRERTSSWDWYYGDGPGERFRKRQRLEQTTETEARQTYFPAPKPGKHTVLMGPTDNQLEFNLGQYDTLNFGDAWGEVKSRNKGQTETDGARSKKKKRQGWIINIGQRIQCAAWAPNQSGLDQYLAVVAPISNEQKQNYPDPLKDSAGPAFRPSAPYPCALQLWSFKADKAGETTKTLDMNVEPSLRLILGAEWGDLRRIAWCSIPREPREEDEKGGLKSVGLLAGVWSDGYVRVIDVKVNSDSNKTEFYKIAAPVFEAKPSSTVCTCVVWLSSSDIAVGCANGFVAIWSIASPFIQPQTEAFHADPLPYFYHPIHSTYVLNISSAYPTHAHLVSTTSMDGETRLWSIADHEKDAVETTRMRVGSPHLTYSPLLQSFLSSDENDFVRMLTLRRFFATLAVARLPSTLSALATCSSWHPSVLFGSTGGSVIATNPLRRLLHSKEKQWQQTWFSHTWVRGNESSSSGTSRFYDGYRAESISLLRNMTGDRKMINSTMIVTIYEEETHVTALSWNPNQSCAGWAAAGLGCGLLRVEDLAL</sequence>
<dbReference type="Proteomes" id="UP000184073">
    <property type="component" value="Unassembled WGS sequence"/>
</dbReference>
<accession>A0A1L9PFY6</accession>
<dbReference type="SUPFAM" id="SSF50978">
    <property type="entry name" value="WD40 repeat-like"/>
    <property type="match status" value="1"/>
</dbReference>
<dbReference type="GeneID" id="63730009"/>
<feature type="compositionally biased region" description="Basic residues" evidence="4">
    <location>
        <begin position="118"/>
        <end position="127"/>
    </location>
</feature>
<dbReference type="Gene3D" id="2.130.10.10">
    <property type="entry name" value="YVTN repeat-like/Quinoprotein amine dehydrogenase"/>
    <property type="match status" value="1"/>
</dbReference>
<feature type="compositionally biased region" description="Acidic residues" evidence="4">
    <location>
        <begin position="52"/>
        <end position="95"/>
    </location>
</feature>
<dbReference type="PANTHER" id="PTHR15052">
    <property type="entry name" value="RNA POLYMERASE III TRANSCRIPTION INITIATION FACTOR COMPLEX SUBUNIT"/>
    <property type="match status" value="1"/>
</dbReference>
<dbReference type="InterPro" id="IPR052416">
    <property type="entry name" value="GTF3C_component"/>
</dbReference>
<keyword evidence="6" id="KW-1185">Reference proteome</keyword>
<dbReference type="GO" id="GO:0006383">
    <property type="term" value="P:transcription by RNA polymerase III"/>
    <property type="evidence" value="ECO:0007669"/>
    <property type="project" value="TreeGrafter"/>
</dbReference>
<dbReference type="InterPro" id="IPR036322">
    <property type="entry name" value="WD40_repeat_dom_sf"/>
</dbReference>
<dbReference type="InterPro" id="IPR015943">
    <property type="entry name" value="WD40/YVTN_repeat-like_dom_sf"/>
</dbReference>
<dbReference type="OrthoDB" id="4703at2759"/>
<gene>
    <name evidence="5" type="ORF">ASPVEDRAFT_51594</name>
</gene>
<dbReference type="STRING" id="1036611.A0A1L9PFY6"/>
<evidence type="ECO:0000256" key="2">
    <source>
        <dbReference type="ARBA" id="ARBA00023163"/>
    </source>
</evidence>
<feature type="region of interest" description="Disordered" evidence="4">
    <location>
        <begin position="1"/>
        <end position="154"/>
    </location>
</feature>
<dbReference type="VEuPathDB" id="FungiDB:ASPVEDRAFT_51594"/>
<evidence type="ECO:0000313" key="5">
    <source>
        <dbReference type="EMBL" id="OJJ00402.1"/>
    </source>
</evidence>
<keyword evidence="2" id="KW-0804">Transcription</keyword>
<evidence type="ECO:0000256" key="3">
    <source>
        <dbReference type="ARBA" id="ARBA00023242"/>
    </source>
</evidence>
<dbReference type="EMBL" id="KV878127">
    <property type="protein sequence ID" value="OJJ00402.1"/>
    <property type="molecule type" value="Genomic_DNA"/>
</dbReference>
<evidence type="ECO:0000256" key="4">
    <source>
        <dbReference type="SAM" id="MobiDB-lite"/>
    </source>
</evidence>
<name>A0A1L9PFY6_ASPVE</name>
<dbReference type="GO" id="GO:0005634">
    <property type="term" value="C:nucleus"/>
    <property type="evidence" value="ECO:0007669"/>
    <property type="project" value="UniProtKB-SubCell"/>
</dbReference>
<dbReference type="GO" id="GO:0000127">
    <property type="term" value="C:transcription factor TFIIIC complex"/>
    <property type="evidence" value="ECO:0007669"/>
    <property type="project" value="TreeGrafter"/>
</dbReference>
<organism evidence="5 6">
    <name type="scientific">Aspergillus versicolor CBS 583.65</name>
    <dbReference type="NCBI Taxonomy" id="1036611"/>
    <lineage>
        <taxon>Eukaryota</taxon>
        <taxon>Fungi</taxon>
        <taxon>Dikarya</taxon>
        <taxon>Ascomycota</taxon>
        <taxon>Pezizomycotina</taxon>
        <taxon>Eurotiomycetes</taxon>
        <taxon>Eurotiomycetidae</taxon>
        <taxon>Eurotiales</taxon>
        <taxon>Aspergillaceae</taxon>
        <taxon>Aspergillus</taxon>
        <taxon>Aspergillus subgen. Nidulantes</taxon>
    </lineage>
</organism>
<reference evidence="6" key="1">
    <citation type="journal article" date="2017" name="Genome Biol.">
        <title>Comparative genomics reveals high biological diversity and specific adaptations in the industrially and medically important fungal genus Aspergillus.</title>
        <authorList>
            <person name="de Vries R.P."/>
            <person name="Riley R."/>
            <person name="Wiebenga A."/>
            <person name="Aguilar-Osorio G."/>
            <person name="Amillis S."/>
            <person name="Uchima C.A."/>
            <person name="Anderluh G."/>
            <person name="Asadollahi M."/>
            <person name="Askin M."/>
            <person name="Barry K."/>
            <person name="Battaglia E."/>
            <person name="Bayram O."/>
            <person name="Benocci T."/>
            <person name="Braus-Stromeyer S.A."/>
            <person name="Caldana C."/>
            <person name="Canovas D."/>
            <person name="Cerqueira G.C."/>
            <person name="Chen F."/>
            <person name="Chen W."/>
            <person name="Choi C."/>
            <person name="Clum A."/>
            <person name="Dos Santos R.A."/>
            <person name="Damasio A.R."/>
            <person name="Diallinas G."/>
            <person name="Emri T."/>
            <person name="Fekete E."/>
            <person name="Flipphi M."/>
            <person name="Freyberg S."/>
            <person name="Gallo A."/>
            <person name="Gournas C."/>
            <person name="Habgood R."/>
            <person name="Hainaut M."/>
            <person name="Harispe M.L."/>
            <person name="Henrissat B."/>
            <person name="Hilden K.S."/>
            <person name="Hope R."/>
            <person name="Hossain A."/>
            <person name="Karabika E."/>
            <person name="Karaffa L."/>
            <person name="Karanyi Z."/>
            <person name="Krasevec N."/>
            <person name="Kuo A."/>
            <person name="Kusch H."/>
            <person name="LaButti K."/>
            <person name="Lagendijk E.L."/>
            <person name="Lapidus A."/>
            <person name="Levasseur A."/>
            <person name="Lindquist E."/>
            <person name="Lipzen A."/>
            <person name="Logrieco A.F."/>
            <person name="MacCabe A."/>
            <person name="Maekelae M.R."/>
            <person name="Malavazi I."/>
            <person name="Melin P."/>
            <person name="Meyer V."/>
            <person name="Mielnichuk N."/>
            <person name="Miskei M."/>
            <person name="Molnar A.P."/>
            <person name="Mule G."/>
            <person name="Ngan C.Y."/>
            <person name="Orejas M."/>
            <person name="Orosz E."/>
            <person name="Ouedraogo J.P."/>
            <person name="Overkamp K.M."/>
            <person name="Park H.-S."/>
            <person name="Perrone G."/>
            <person name="Piumi F."/>
            <person name="Punt P.J."/>
            <person name="Ram A.F."/>
            <person name="Ramon A."/>
            <person name="Rauscher S."/>
            <person name="Record E."/>
            <person name="Riano-Pachon D.M."/>
            <person name="Robert V."/>
            <person name="Roehrig J."/>
            <person name="Ruller R."/>
            <person name="Salamov A."/>
            <person name="Salih N.S."/>
            <person name="Samson R.A."/>
            <person name="Sandor E."/>
            <person name="Sanguinetti M."/>
            <person name="Schuetze T."/>
            <person name="Sepcic K."/>
            <person name="Shelest E."/>
            <person name="Sherlock G."/>
            <person name="Sophianopoulou V."/>
            <person name="Squina F.M."/>
            <person name="Sun H."/>
            <person name="Susca A."/>
            <person name="Todd R.B."/>
            <person name="Tsang A."/>
            <person name="Unkles S.E."/>
            <person name="van de Wiele N."/>
            <person name="van Rossen-Uffink D."/>
            <person name="Oliveira J.V."/>
            <person name="Vesth T.C."/>
            <person name="Visser J."/>
            <person name="Yu J.-H."/>
            <person name="Zhou M."/>
            <person name="Andersen M.R."/>
            <person name="Archer D.B."/>
            <person name="Baker S.E."/>
            <person name="Benoit I."/>
            <person name="Brakhage A.A."/>
            <person name="Braus G.H."/>
            <person name="Fischer R."/>
            <person name="Frisvad J.C."/>
            <person name="Goldman G.H."/>
            <person name="Houbraken J."/>
            <person name="Oakley B."/>
            <person name="Pocsi I."/>
            <person name="Scazzocchio C."/>
            <person name="Seiboth B."/>
            <person name="vanKuyk P.A."/>
            <person name="Wortman J."/>
            <person name="Dyer P.S."/>
            <person name="Grigoriev I.V."/>
        </authorList>
    </citation>
    <scope>NUCLEOTIDE SEQUENCE [LARGE SCALE GENOMIC DNA]</scope>
    <source>
        <strain evidence="6">CBS 583.65</strain>
    </source>
</reference>
<evidence type="ECO:0000313" key="6">
    <source>
        <dbReference type="Proteomes" id="UP000184073"/>
    </source>
</evidence>
<comment type="subcellular location">
    <subcellularLocation>
        <location evidence="1">Nucleus</location>
    </subcellularLocation>
</comment>
<dbReference type="PANTHER" id="PTHR15052:SF2">
    <property type="entry name" value="GENERAL TRANSCRIPTION FACTOR 3C POLYPEPTIDE 2"/>
    <property type="match status" value="1"/>
</dbReference>
<keyword evidence="3" id="KW-0539">Nucleus</keyword>
<dbReference type="AlphaFoldDB" id="A0A1L9PFY6"/>
<dbReference type="RefSeq" id="XP_040666164.1">
    <property type="nucleotide sequence ID" value="XM_040814498.1"/>
</dbReference>
<evidence type="ECO:0000256" key="1">
    <source>
        <dbReference type="ARBA" id="ARBA00004123"/>
    </source>
</evidence>